<comment type="caution">
    <text evidence="2">The sequence shown here is derived from an EMBL/GenBank/DDBJ whole genome shotgun (WGS) entry which is preliminary data.</text>
</comment>
<dbReference type="InterPro" id="IPR037293">
    <property type="entry name" value="Gal_Oxidase_central_sf"/>
</dbReference>
<dbReference type="AlphaFoldDB" id="W9XLU2"/>
<dbReference type="Pfam" id="PF07250">
    <property type="entry name" value="Glyoxal_oxid_N"/>
    <property type="match status" value="1"/>
</dbReference>
<dbReference type="STRING" id="1182542.W9XLU2"/>
<evidence type="ECO:0000259" key="1">
    <source>
        <dbReference type="Pfam" id="PF07250"/>
    </source>
</evidence>
<reference evidence="2 3" key="1">
    <citation type="submission" date="2013-03" db="EMBL/GenBank/DDBJ databases">
        <title>The Genome Sequence of Capronia epimyces CBS 606.96.</title>
        <authorList>
            <consortium name="The Broad Institute Genomics Platform"/>
            <person name="Cuomo C."/>
            <person name="de Hoog S."/>
            <person name="Gorbushina A."/>
            <person name="Walker B."/>
            <person name="Young S.K."/>
            <person name="Zeng Q."/>
            <person name="Gargeya S."/>
            <person name="Fitzgerald M."/>
            <person name="Haas B."/>
            <person name="Abouelleil A."/>
            <person name="Allen A.W."/>
            <person name="Alvarado L."/>
            <person name="Arachchi H.M."/>
            <person name="Berlin A.M."/>
            <person name="Chapman S.B."/>
            <person name="Gainer-Dewar J."/>
            <person name="Goldberg J."/>
            <person name="Griggs A."/>
            <person name="Gujja S."/>
            <person name="Hansen M."/>
            <person name="Howarth C."/>
            <person name="Imamovic A."/>
            <person name="Ireland A."/>
            <person name="Larimer J."/>
            <person name="McCowan C."/>
            <person name="Murphy C."/>
            <person name="Pearson M."/>
            <person name="Poon T.W."/>
            <person name="Priest M."/>
            <person name="Roberts A."/>
            <person name="Saif S."/>
            <person name="Shea T."/>
            <person name="Sisk P."/>
            <person name="Sykes S."/>
            <person name="Wortman J."/>
            <person name="Nusbaum C."/>
            <person name="Birren B."/>
        </authorList>
    </citation>
    <scope>NUCLEOTIDE SEQUENCE [LARGE SCALE GENOMIC DNA]</scope>
    <source>
        <strain evidence="2 3">CBS 606.96</strain>
    </source>
</reference>
<gene>
    <name evidence="2" type="ORF">A1O3_07478</name>
</gene>
<feature type="domain" description="Glyoxal oxidase N-terminal" evidence="1">
    <location>
        <begin position="31"/>
        <end position="131"/>
    </location>
</feature>
<dbReference type="GeneID" id="19171576"/>
<dbReference type="PANTHER" id="PTHR32208">
    <property type="entry name" value="SECRETED PROTEIN-RELATED"/>
    <property type="match status" value="1"/>
</dbReference>
<dbReference type="SUPFAM" id="SSF50965">
    <property type="entry name" value="Galactose oxidase, central domain"/>
    <property type="match status" value="1"/>
</dbReference>
<sequence>MHAALLPPSGKVVFLDKVENFTELRLPNRRLAYSSLYDPRTHELSPLAVESNAFCCGGTFLADGRLVTLGGNGPLTWLDPTVQDGFDAIRYIGMENGDYGWDEPGNKLASKRWYPSAQTMADGRVFVAAGSLNALDVLNFSNNNPTYEILDANGVSNGHNIPMDILVENMPY</sequence>
<evidence type="ECO:0000313" key="2">
    <source>
        <dbReference type="EMBL" id="EXJ81188.1"/>
    </source>
</evidence>
<dbReference type="PANTHER" id="PTHR32208:SF21">
    <property type="entry name" value="LOW QUALITY PROTEIN: ALDEHYDE OXIDASE GLOX-LIKE"/>
    <property type="match status" value="1"/>
</dbReference>
<dbReference type="InterPro" id="IPR011043">
    <property type="entry name" value="Gal_Oxase/kelch_b-propeller"/>
</dbReference>
<protein>
    <recommendedName>
        <fullName evidence="1">Glyoxal oxidase N-terminal domain-containing protein</fullName>
    </recommendedName>
</protein>
<dbReference type="Proteomes" id="UP000019478">
    <property type="component" value="Unassembled WGS sequence"/>
</dbReference>
<organism evidence="2 3">
    <name type="scientific">Capronia epimyces CBS 606.96</name>
    <dbReference type="NCBI Taxonomy" id="1182542"/>
    <lineage>
        <taxon>Eukaryota</taxon>
        <taxon>Fungi</taxon>
        <taxon>Dikarya</taxon>
        <taxon>Ascomycota</taxon>
        <taxon>Pezizomycotina</taxon>
        <taxon>Eurotiomycetes</taxon>
        <taxon>Chaetothyriomycetidae</taxon>
        <taxon>Chaetothyriales</taxon>
        <taxon>Herpotrichiellaceae</taxon>
        <taxon>Capronia</taxon>
    </lineage>
</organism>
<name>W9XLU2_9EURO</name>
<keyword evidence="3" id="KW-1185">Reference proteome</keyword>
<dbReference type="OrthoDB" id="2019572at2759"/>
<dbReference type="InterPro" id="IPR009880">
    <property type="entry name" value="Glyoxal_oxidase_N"/>
</dbReference>
<dbReference type="eggNOG" id="ENOG502QPS4">
    <property type="taxonomic scope" value="Eukaryota"/>
</dbReference>
<accession>W9XLU2</accession>
<dbReference type="RefSeq" id="XP_007735776.1">
    <property type="nucleotide sequence ID" value="XM_007737586.1"/>
</dbReference>
<proteinExistence type="predicted"/>
<dbReference type="Gene3D" id="2.130.10.80">
    <property type="entry name" value="Galactose oxidase/kelch, beta-propeller"/>
    <property type="match status" value="1"/>
</dbReference>
<dbReference type="EMBL" id="AMGY01000006">
    <property type="protein sequence ID" value="EXJ81188.1"/>
    <property type="molecule type" value="Genomic_DNA"/>
</dbReference>
<dbReference type="HOGENOM" id="CLU_1283270_0_0_1"/>
<evidence type="ECO:0000313" key="3">
    <source>
        <dbReference type="Proteomes" id="UP000019478"/>
    </source>
</evidence>